<evidence type="ECO:0000256" key="7">
    <source>
        <dbReference type="SAM" id="Phobius"/>
    </source>
</evidence>
<keyword evidence="5 7" id="KW-0472">Membrane</keyword>
<dbReference type="PANTHER" id="PTHR36115:SF9">
    <property type="entry name" value="LMO1584 PROTEIN"/>
    <property type="match status" value="1"/>
</dbReference>
<evidence type="ECO:0000256" key="5">
    <source>
        <dbReference type="ARBA" id="ARBA00023136"/>
    </source>
</evidence>
<evidence type="ECO:0000259" key="8">
    <source>
        <dbReference type="Pfam" id="PF06271"/>
    </source>
</evidence>
<dbReference type="GO" id="GO:0005886">
    <property type="term" value="C:plasma membrane"/>
    <property type="evidence" value="ECO:0007669"/>
    <property type="project" value="UniProtKB-SubCell"/>
</dbReference>
<evidence type="ECO:0000256" key="3">
    <source>
        <dbReference type="ARBA" id="ARBA00022692"/>
    </source>
</evidence>
<keyword evidence="4 7" id="KW-1133">Transmembrane helix</keyword>
<feature type="compositionally biased region" description="Basic and acidic residues" evidence="6">
    <location>
        <begin position="214"/>
        <end position="223"/>
    </location>
</feature>
<gene>
    <name evidence="9" type="ORF">H9873_08360</name>
</gene>
<feature type="region of interest" description="Disordered" evidence="6">
    <location>
        <begin position="167"/>
        <end position="223"/>
    </location>
</feature>
<keyword evidence="2" id="KW-1003">Cell membrane</keyword>
<feature type="domain" description="RDD" evidence="8">
    <location>
        <begin position="12"/>
        <end position="145"/>
    </location>
</feature>
<reference evidence="9" key="2">
    <citation type="submission" date="2021-04" db="EMBL/GenBank/DDBJ databases">
        <authorList>
            <person name="Gilroy R."/>
        </authorList>
    </citation>
    <scope>NUCLEOTIDE SEQUENCE</scope>
    <source>
        <strain evidence="9">ChiSxjej1B13-11762</strain>
    </source>
</reference>
<proteinExistence type="predicted"/>
<dbReference type="InterPro" id="IPR010432">
    <property type="entry name" value="RDD"/>
</dbReference>
<dbReference type="EMBL" id="DXGF01000146">
    <property type="protein sequence ID" value="HIW84321.1"/>
    <property type="molecule type" value="Genomic_DNA"/>
</dbReference>
<evidence type="ECO:0000313" key="10">
    <source>
        <dbReference type="Proteomes" id="UP000824263"/>
    </source>
</evidence>
<evidence type="ECO:0000313" key="9">
    <source>
        <dbReference type="EMBL" id="HIW84321.1"/>
    </source>
</evidence>
<sequence length="223" mass="24233">MQNNYNDQELTYAGFWVRLAAYCIDSIVVFLALLAVRLFLSGFASLLEGTPLGGPVIFQYTLTDILLYVFQVLYFILCTWLTGTTLGKKVMNLRVVSAQEGGSLRLLDVVYRETVGRFLCGLSVGIGYMVAGWDGQKRGFHDMLCDTRVVYAKRIKVYPVYQAPPQGMNPMSGNGPVPPQGMNPMSGNGPVPPQGMNPMPGTPDSPAPAAEAPGEQKEGTLDT</sequence>
<feature type="transmembrane region" description="Helical" evidence="7">
    <location>
        <begin position="65"/>
        <end position="86"/>
    </location>
</feature>
<dbReference type="Pfam" id="PF06271">
    <property type="entry name" value="RDD"/>
    <property type="match status" value="1"/>
</dbReference>
<dbReference type="AlphaFoldDB" id="A0A9D1R9R3"/>
<evidence type="ECO:0000256" key="1">
    <source>
        <dbReference type="ARBA" id="ARBA00004651"/>
    </source>
</evidence>
<accession>A0A9D1R9R3</accession>
<reference evidence="9" key="1">
    <citation type="journal article" date="2021" name="PeerJ">
        <title>Extensive microbial diversity within the chicken gut microbiome revealed by metagenomics and culture.</title>
        <authorList>
            <person name="Gilroy R."/>
            <person name="Ravi A."/>
            <person name="Getino M."/>
            <person name="Pursley I."/>
            <person name="Horton D.L."/>
            <person name="Alikhan N.F."/>
            <person name="Baker D."/>
            <person name="Gharbi K."/>
            <person name="Hall N."/>
            <person name="Watson M."/>
            <person name="Adriaenssens E.M."/>
            <person name="Foster-Nyarko E."/>
            <person name="Jarju S."/>
            <person name="Secka A."/>
            <person name="Antonio M."/>
            <person name="Oren A."/>
            <person name="Chaudhuri R.R."/>
            <person name="La Ragione R."/>
            <person name="Hildebrand F."/>
            <person name="Pallen M.J."/>
        </authorList>
    </citation>
    <scope>NUCLEOTIDE SEQUENCE</scope>
    <source>
        <strain evidence="9">ChiSxjej1B13-11762</strain>
    </source>
</reference>
<feature type="transmembrane region" description="Helical" evidence="7">
    <location>
        <begin position="21"/>
        <end position="45"/>
    </location>
</feature>
<comment type="subcellular location">
    <subcellularLocation>
        <location evidence="1">Cell membrane</location>
        <topology evidence="1">Multi-pass membrane protein</topology>
    </subcellularLocation>
</comment>
<protein>
    <submittedName>
        <fullName evidence="9">RDD family protein</fullName>
    </submittedName>
</protein>
<evidence type="ECO:0000256" key="6">
    <source>
        <dbReference type="SAM" id="MobiDB-lite"/>
    </source>
</evidence>
<evidence type="ECO:0000256" key="2">
    <source>
        <dbReference type="ARBA" id="ARBA00022475"/>
    </source>
</evidence>
<dbReference type="Proteomes" id="UP000824263">
    <property type="component" value="Unassembled WGS sequence"/>
</dbReference>
<dbReference type="InterPro" id="IPR051791">
    <property type="entry name" value="Pra-immunoreactive"/>
</dbReference>
<organism evidence="9 10">
    <name type="scientific">Candidatus Dorea gallistercoris</name>
    <dbReference type="NCBI Taxonomy" id="2838542"/>
    <lineage>
        <taxon>Bacteria</taxon>
        <taxon>Bacillati</taxon>
        <taxon>Bacillota</taxon>
        <taxon>Clostridia</taxon>
        <taxon>Lachnospirales</taxon>
        <taxon>Lachnospiraceae</taxon>
        <taxon>Dorea</taxon>
    </lineage>
</organism>
<feature type="compositionally biased region" description="Pro residues" evidence="6">
    <location>
        <begin position="190"/>
        <end position="206"/>
    </location>
</feature>
<keyword evidence="3 7" id="KW-0812">Transmembrane</keyword>
<name>A0A9D1R9R3_9FIRM</name>
<evidence type="ECO:0000256" key="4">
    <source>
        <dbReference type="ARBA" id="ARBA00022989"/>
    </source>
</evidence>
<dbReference type="PANTHER" id="PTHR36115">
    <property type="entry name" value="PROLINE-RICH ANTIGEN HOMOLOG-RELATED"/>
    <property type="match status" value="1"/>
</dbReference>
<comment type="caution">
    <text evidence="9">The sequence shown here is derived from an EMBL/GenBank/DDBJ whole genome shotgun (WGS) entry which is preliminary data.</text>
</comment>